<dbReference type="EMBL" id="JADFTS010000002">
    <property type="protein sequence ID" value="KAF9620052.1"/>
    <property type="molecule type" value="Genomic_DNA"/>
</dbReference>
<evidence type="ECO:0000313" key="2">
    <source>
        <dbReference type="Proteomes" id="UP000631114"/>
    </source>
</evidence>
<reference evidence="1 2" key="1">
    <citation type="submission" date="2020-10" db="EMBL/GenBank/DDBJ databases">
        <title>The Coptis chinensis genome and diversification of protoberbering-type alkaloids.</title>
        <authorList>
            <person name="Wang B."/>
            <person name="Shu S."/>
            <person name="Song C."/>
            <person name="Liu Y."/>
        </authorList>
    </citation>
    <scope>NUCLEOTIDE SEQUENCE [LARGE SCALE GENOMIC DNA]</scope>
    <source>
        <strain evidence="1">HL-2020</strain>
        <tissue evidence="1">Leaf</tissue>
    </source>
</reference>
<evidence type="ECO:0000313" key="1">
    <source>
        <dbReference type="EMBL" id="KAF9620052.1"/>
    </source>
</evidence>
<proteinExistence type="predicted"/>
<dbReference type="AlphaFoldDB" id="A0A835IP02"/>
<protein>
    <submittedName>
        <fullName evidence="1">Uncharacterized protein</fullName>
    </submittedName>
</protein>
<accession>A0A835IP02</accession>
<organism evidence="1 2">
    <name type="scientific">Coptis chinensis</name>
    <dbReference type="NCBI Taxonomy" id="261450"/>
    <lineage>
        <taxon>Eukaryota</taxon>
        <taxon>Viridiplantae</taxon>
        <taxon>Streptophyta</taxon>
        <taxon>Embryophyta</taxon>
        <taxon>Tracheophyta</taxon>
        <taxon>Spermatophyta</taxon>
        <taxon>Magnoliopsida</taxon>
        <taxon>Ranunculales</taxon>
        <taxon>Ranunculaceae</taxon>
        <taxon>Coptidoideae</taxon>
        <taxon>Coptis</taxon>
    </lineage>
</organism>
<keyword evidence="2" id="KW-1185">Reference proteome</keyword>
<gene>
    <name evidence="1" type="ORF">IFM89_010702</name>
</gene>
<sequence>MYNVCPVYRIWIEWNARRFRSRYKSALEVQQKILKNMKYYFQCQIKEAQDIVNSRVFLHNFGIHAVFKGKEGTKCKWFKPPEGSVKLNTGRVVDLCLLKELGLVPL</sequence>
<dbReference type="Proteomes" id="UP000631114">
    <property type="component" value="Unassembled WGS sequence"/>
</dbReference>
<comment type="caution">
    <text evidence="1">The sequence shown here is derived from an EMBL/GenBank/DDBJ whole genome shotgun (WGS) entry which is preliminary data.</text>
</comment>
<name>A0A835IP02_9MAGN</name>